<evidence type="ECO:0000259" key="8">
    <source>
        <dbReference type="PROSITE" id="PS50928"/>
    </source>
</evidence>
<evidence type="ECO:0000256" key="3">
    <source>
        <dbReference type="ARBA" id="ARBA00022475"/>
    </source>
</evidence>
<evidence type="ECO:0000313" key="9">
    <source>
        <dbReference type="EMBL" id="KFF30982.1"/>
    </source>
</evidence>
<evidence type="ECO:0000256" key="6">
    <source>
        <dbReference type="ARBA" id="ARBA00023136"/>
    </source>
</evidence>
<feature type="transmembrane region" description="Helical" evidence="7">
    <location>
        <begin position="98"/>
        <end position="117"/>
    </location>
</feature>
<organism evidence="9 10">
    <name type="scientific">Bifidobacterium bombi DSM 19703</name>
    <dbReference type="NCBI Taxonomy" id="1341695"/>
    <lineage>
        <taxon>Bacteria</taxon>
        <taxon>Bacillati</taxon>
        <taxon>Actinomycetota</taxon>
        <taxon>Actinomycetes</taxon>
        <taxon>Bifidobacteriales</taxon>
        <taxon>Bifidobacteriaceae</taxon>
        <taxon>Bifidobacterium</taxon>
    </lineage>
</organism>
<keyword evidence="3" id="KW-1003">Cell membrane</keyword>
<dbReference type="PANTHER" id="PTHR43744:SF9">
    <property type="entry name" value="POLYGALACTURONAN_RHAMNOGALACTURONAN TRANSPORT SYSTEM PERMEASE PROTEIN YTCP"/>
    <property type="match status" value="1"/>
</dbReference>
<name>A0A080N227_9BIFI</name>
<feature type="transmembrane region" description="Helical" evidence="7">
    <location>
        <begin position="201"/>
        <end position="225"/>
    </location>
</feature>
<dbReference type="PROSITE" id="PS50928">
    <property type="entry name" value="ABC_TM1"/>
    <property type="match status" value="1"/>
</dbReference>
<dbReference type="Pfam" id="PF00528">
    <property type="entry name" value="BPD_transp_1"/>
    <property type="match status" value="1"/>
</dbReference>
<dbReference type="CDD" id="cd06261">
    <property type="entry name" value="TM_PBP2"/>
    <property type="match status" value="1"/>
</dbReference>
<dbReference type="GO" id="GO:0005886">
    <property type="term" value="C:plasma membrane"/>
    <property type="evidence" value="ECO:0007669"/>
    <property type="project" value="UniProtKB-SubCell"/>
</dbReference>
<evidence type="ECO:0000256" key="5">
    <source>
        <dbReference type="ARBA" id="ARBA00022989"/>
    </source>
</evidence>
<feature type="transmembrane region" description="Helical" evidence="7">
    <location>
        <begin position="129"/>
        <end position="149"/>
    </location>
</feature>
<evidence type="ECO:0000313" key="10">
    <source>
        <dbReference type="Proteomes" id="UP000028730"/>
    </source>
</evidence>
<dbReference type="Proteomes" id="UP000028730">
    <property type="component" value="Unassembled WGS sequence"/>
</dbReference>
<gene>
    <name evidence="9" type="ORF">BBOMB_0311</name>
</gene>
<dbReference type="InterPro" id="IPR000515">
    <property type="entry name" value="MetI-like"/>
</dbReference>
<dbReference type="STRING" id="1341695.BBOMB_0311"/>
<feature type="domain" description="ABC transmembrane type-1" evidence="8">
    <location>
        <begin position="94"/>
        <end position="304"/>
    </location>
</feature>
<keyword evidence="5 7" id="KW-1133">Transmembrane helix</keyword>
<evidence type="ECO:0000256" key="7">
    <source>
        <dbReference type="RuleBase" id="RU363032"/>
    </source>
</evidence>
<dbReference type="SUPFAM" id="SSF161098">
    <property type="entry name" value="MetI-like"/>
    <property type="match status" value="1"/>
</dbReference>
<keyword evidence="10" id="KW-1185">Reference proteome</keyword>
<evidence type="ECO:0000256" key="1">
    <source>
        <dbReference type="ARBA" id="ARBA00004651"/>
    </source>
</evidence>
<dbReference type="Gene3D" id="1.10.3720.10">
    <property type="entry name" value="MetI-like"/>
    <property type="match status" value="1"/>
</dbReference>
<evidence type="ECO:0000256" key="2">
    <source>
        <dbReference type="ARBA" id="ARBA00022448"/>
    </source>
</evidence>
<reference evidence="9 10" key="1">
    <citation type="journal article" date="2014" name="Appl. Environ. Microbiol.">
        <title>Genomic encyclopedia of type strains of the genus Bifidobacterium.</title>
        <authorList>
            <person name="Milani C."/>
            <person name="Lugli G.A."/>
            <person name="Duranti S."/>
            <person name="Turroni F."/>
            <person name="Bottacini F."/>
            <person name="Mangifesta M."/>
            <person name="Sanchez B."/>
            <person name="Viappiani A."/>
            <person name="Mancabelli L."/>
            <person name="Taminiau B."/>
            <person name="Delcenserie V."/>
            <person name="Barrangou R."/>
            <person name="Margolles A."/>
            <person name="van Sinderen D."/>
            <person name="Ventura M."/>
        </authorList>
    </citation>
    <scope>NUCLEOTIDE SEQUENCE [LARGE SCALE GENOMIC DNA]</scope>
    <source>
        <strain evidence="9 10">DSM 19703</strain>
    </source>
</reference>
<dbReference type="eggNOG" id="COG0395">
    <property type="taxonomic scope" value="Bacteria"/>
</dbReference>
<feature type="transmembrane region" description="Helical" evidence="7">
    <location>
        <begin position="29"/>
        <end position="51"/>
    </location>
</feature>
<dbReference type="AlphaFoldDB" id="A0A080N227"/>
<keyword evidence="6 7" id="KW-0472">Membrane</keyword>
<comment type="subcellular location">
    <subcellularLocation>
        <location evidence="1 7">Cell membrane</location>
        <topology evidence="1 7">Multi-pass membrane protein</topology>
    </subcellularLocation>
</comment>
<evidence type="ECO:0000256" key="4">
    <source>
        <dbReference type="ARBA" id="ARBA00022692"/>
    </source>
</evidence>
<keyword evidence="4 7" id="KW-0812">Transmembrane</keyword>
<dbReference type="PANTHER" id="PTHR43744">
    <property type="entry name" value="ABC TRANSPORTER PERMEASE PROTEIN MG189-RELATED-RELATED"/>
    <property type="match status" value="1"/>
</dbReference>
<feature type="transmembrane region" description="Helical" evidence="7">
    <location>
        <begin position="281"/>
        <end position="300"/>
    </location>
</feature>
<keyword evidence="2 7" id="KW-0813">Transport</keyword>
<proteinExistence type="inferred from homology"/>
<dbReference type="GO" id="GO:0055085">
    <property type="term" value="P:transmembrane transport"/>
    <property type="evidence" value="ECO:0007669"/>
    <property type="project" value="InterPro"/>
</dbReference>
<protein>
    <submittedName>
        <fullName evidence="9">ABC transporter, permease protein</fullName>
    </submittedName>
</protein>
<dbReference type="EMBL" id="ATLK01000001">
    <property type="protein sequence ID" value="KFF30982.1"/>
    <property type="molecule type" value="Genomic_DNA"/>
</dbReference>
<comment type="caution">
    <text evidence="9">The sequence shown here is derived from an EMBL/GenBank/DDBJ whole genome shotgun (WGS) entry which is preliminary data.</text>
</comment>
<comment type="similarity">
    <text evidence="7">Belongs to the binding-protein-dependent transport system permease family.</text>
</comment>
<feature type="transmembrane region" description="Helical" evidence="7">
    <location>
        <begin position="161"/>
        <end position="181"/>
    </location>
</feature>
<sequence length="315" mass="35112">MSPARPAAAAIGDAPWNKHVQQTKTLGDWAVDVIIFLVLALIVVLVLYPLWFVVIASFSSPTAVSTGQVTLLPKGVSLEGYRKVLEDQRIWLGYRNTIVYTILGTAVNLIVTIPSAFALSRKEFKPRRVIMFLFTFTMFFSGGMIPSYLLMKSLNLLNSMWVFILPGAFSVYNMIIARSFFESSIPEELHDAARVDGESYFGFFFRIVIPLSGAIIAVIGLYYFVGHWNDYFTGLIYIRNQNQQPLQNVLQMILLANQANQSGGAATSMATMTSQNFADQIKFGIIIVSTLPLLVIYPFIQKYFNKGVMIGAIKG</sequence>
<accession>A0A080N227</accession>
<dbReference type="InterPro" id="IPR035906">
    <property type="entry name" value="MetI-like_sf"/>
</dbReference>